<dbReference type="InterPro" id="IPR001296">
    <property type="entry name" value="Glyco_trans_1"/>
</dbReference>
<dbReference type="Proteomes" id="UP000295718">
    <property type="component" value="Unassembled WGS sequence"/>
</dbReference>
<protein>
    <submittedName>
        <fullName evidence="4">Glycosyltransferase involved in cell wall biosynthesis</fullName>
    </submittedName>
</protein>
<evidence type="ECO:0000259" key="2">
    <source>
        <dbReference type="Pfam" id="PF00534"/>
    </source>
</evidence>
<evidence type="ECO:0000259" key="3">
    <source>
        <dbReference type="Pfam" id="PF13439"/>
    </source>
</evidence>
<evidence type="ECO:0000313" key="4">
    <source>
        <dbReference type="EMBL" id="TCL59402.1"/>
    </source>
</evidence>
<dbReference type="RefSeq" id="WP_031392340.1">
    <property type="nucleotide sequence ID" value="NZ_JPNB01000002.1"/>
</dbReference>
<sequence>MNLVIDCFKLVKGAGKSIGIYNLAQSVVSHLGERAERETEGKRGYSIIVLGNSCNKKDFAVPGVTFVEMKGDPLNKIYCIFWELFLVPGYAKKYQADRILFPRGFAPLGIAKAFAGGVRGKVKDTIIIHDLIPFFYDKYYPGVFNRLENAYIMNRLKSSIRHADRVITISEHSREDILDKVPGCGKRITVIRNGLNDVSYEAGTAAHDGEEGIKGEKNKDYIVAMTSTLPHKNAAGILKSYEAYYQLAKADNREPLELVVIGIGDTSVYEGMSEEAKVHIKCYKFFENFADMCKMIAGGKAYLFLSYAEGFGFPPLEAMQMGLPVVCSDRSSLPEVVGDAGLLVNPDEKEVVARALDRIITDAALREDLVQKGYENIKRFSWETRTDLYWKELLQ</sequence>
<evidence type="ECO:0000313" key="5">
    <source>
        <dbReference type="Proteomes" id="UP000295718"/>
    </source>
</evidence>
<name>A0A4R1R286_9FIRM</name>
<keyword evidence="5" id="KW-1185">Reference proteome</keyword>
<accession>A0A4R1R286</accession>
<organism evidence="4 5">
    <name type="scientific">Kineothrix alysoides</name>
    <dbReference type="NCBI Taxonomy" id="1469948"/>
    <lineage>
        <taxon>Bacteria</taxon>
        <taxon>Bacillati</taxon>
        <taxon>Bacillota</taxon>
        <taxon>Clostridia</taxon>
        <taxon>Lachnospirales</taxon>
        <taxon>Lachnospiraceae</taxon>
        <taxon>Kineothrix</taxon>
    </lineage>
</organism>
<dbReference type="Pfam" id="PF00534">
    <property type="entry name" value="Glycos_transf_1"/>
    <property type="match status" value="1"/>
</dbReference>
<gene>
    <name evidence="4" type="ORF">EDD76_104139</name>
</gene>
<dbReference type="EMBL" id="SLUO01000004">
    <property type="protein sequence ID" value="TCL59402.1"/>
    <property type="molecule type" value="Genomic_DNA"/>
</dbReference>
<evidence type="ECO:0000256" key="1">
    <source>
        <dbReference type="ARBA" id="ARBA00022679"/>
    </source>
</evidence>
<dbReference type="STRING" id="1469948.GCA_000732725_03723"/>
<dbReference type="PANTHER" id="PTHR46401">
    <property type="entry name" value="GLYCOSYLTRANSFERASE WBBK-RELATED"/>
    <property type="match status" value="1"/>
</dbReference>
<feature type="domain" description="Glycosyltransferase subfamily 4-like N-terminal" evidence="3">
    <location>
        <begin position="42"/>
        <end position="196"/>
    </location>
</feature>
<dbReference type="AlphaFoldDB" id="A0A4R1R286"/>
<reference evidence="4 5" key="1">
    <citation type="submission" date="2019-03" db="EMBL/GenBank/DDBJ databases">
        <title>Genomic Encyclopedia of Type Strains, Phase IV (KMG-IV): sequencing the most valuable type-strain genomes for metagenomic binning, comparative biology and taxonomic classification.</title>
        <authorList>
            <person name="Goeker M."/>
        </authorList>
    </citation>
    <scope>NUCLEOTIDE SEQUENCE [LARGE SCALE GENOMIC DNA]</scope>
    <source>
        <strain evidence="4 5">DSM 100556</strain>
    </source>
</reference>
<feature type="domain" description="Glycosyl transferase family 1" evidence="2">
    <location>
        <begin position="215"/>
        <end position="375"/>
    </location>
</feature>
<dbReference type="GO" id="GO:0009103">
    <property type="term" value="P:lipopolysaccharide biosynthetic process"/>
    <property type="evidence" value="ECO:0007669"/>
    <property type="project" value="TreeGrafter"/>
</dbReference>
<dbReference type="OrthoDB" id="9802525at2"/>
<dbReference type="CDD" id="cd03809">
    <property type="entry name" value="GT4_MtfB-like"/>
    <property type="match status" value="1"/>
</dbReference>
<dbReference type="Pfam" id="PF13439">
    <property type="entry name" value="Glyco_transf_4"/>
    <property type="match status" value="1"/>
</dbReference>
<dbReference type="GO" id="GO:0016757">
    <property type="term" value="F:glycosyltransferase activity"/>
    <property type="evidence" value="ECO:0007669"/>
    <property type="project" value="InterPro"/>
</dbReference>
<dbReference type="SUPFAM" id="SSF53756">
    <property type="entry name" value="UDP-Glycosyltransferase/glycogen phosphorylase"/>
    <property type="match status" value="1"/>
</dbReference>
<comment type="caution">
    <text evidence="4">The sequence shown here is derived from an EMBL/GenBank/DDBJ whole genome shotgun (WGS) entry which is preliminary data.</text>
</comment>
<keyword evidence="1 4" id="KW-0808">Transferase</keyword>
<proteinExistence type="predicted"/>
<dbReference type="Gene3D" id="3.40.50.2000">
    <property type="entry name" value="Glycogen Phosphorylase B"/>
    <property type="match status" value="2"/>
</dbReference>
<dbReference type="InterPro" id="IPR028098">
    <property type="entry name" value="Glyco_trans_4-like_N"/>
</dbReference>
<dbReference type="PANTHER" id="PTHR46401:SF2">
    <property type="entry name" value="GLYCOSYLTRANSFERASE WBBK-RELATED"/>
    <property type="match status" value="1"/>
</dbReference>